<evidence type="ECO:0008006" key="3">
    <source>
        <dbReference type="Google" id="ProtNLM"/>
    </source>
</evidence>
<protein>
    <recommendedName>
        <fullName evidence="3">DDE-1 domain-containing protein</fullName>
    </recommendedName>
</protein>
<organism evidence="1 2">
    <name type="scientific">Popillia japonica</name>
    <name type="common">Japanese beetle</name>
    <dbReference type="NCBI Taxonomy" id="7064"/>
    <lineage>
        <taxon>Eukaryota</taxon>
        <taxon>Metazoa</taxon>
        <taxon>Ecdysozoa</taxon>
        <taxon>Arthropoda</taxon>
        <taxon>Hexapoda</taxon>
        <taxon>Insecta</taxon>
        <taxon>Pterygota</taxon>
        <taxon>Neoptera</taxon>
        <taxon>Endopterygota</taxon>
        <taxon>Coleoptera</taxon>
        <taxon>Polyphaga</taxon>
        <taxon>Scarabaeiformia</taxon>
        <taxon>Scarabaeidae</taxon>
        <taxon>Rutelinae</taxon>
        <taxon>Popillia</taxon>
    </lineage>
</organism>
<evidence type="ECO:0000313" key="2">
    <source>
        <dbReference type="Proteomes" id="UP001458880"/>
    </source>
</evidence>
<reference evidence="1 2" key="1">
    <citation type="journal article" date="2024" name="BMC Genomics">
        <title>De novo assembly and annotation of Popillia japonica's genome with initial clues to its potential as an invasive pest.</title>
        <authorList>
            <person name="Cucini C."/>
            <person name="Boschi S."/>
            <person name="Funari R."/>
            <person name="Cardaioli E."/>
            <person name="Iannotti N."/>
            <person name="Marturano G."/>
            <person name="Paoli F."/>
            <person name="Bruttini M."/>
            <person name="Carapelli A."/>
            <person name="Frati F."/>
            <person name="Nardi F."/>
        </authorList>
    </citation>
    <scope>NUCLEOTIDE SEQUENCE [LARGE SCALE GENOMIC DNA]</scope>
    <source>
        <strain evidence="1">DMR45628</strain>
    </source>
</reference>
<dbReference type="EMBL" id="JASPKY010000276">
    <property type="protein sequence ID" value="KAK9711662.1"/>
    <property type="molecule type" value="Genomic_DNA"/>
</dbReference>
<gene>
    <name evidence="1" type="ORF">QE152_g25320</name>
</gene>
<sequence length="103" mass="11797">MVDRGSKRPLNVHDAIINIAAAWEAIKLETIQNWFKKVGFHNNEVDVVLEEEELTILQGFPEYDNVAIRSIENLIEDVNNTQKEALSDMTMLQSVQSKILLKM</sequence>
<evidence type="ECO:0000313" key="1">
    <source>
        <dbReference type="EMBL" id="KAK9711662.1"/>
    </source>
</evidence>
<name>A0AAW1K322_POPJA</name>
<keyword evidence="2" id="KW-1185">Reference proteome</keyword>
<accession>A0AAW1K322</accession>
<dbReference type="AlphaFoldDB" id="A0AAW1K322"/>
<dbReference type="Proteomes" id="UP001458880">
    <property type="component" value="Unassembled WGS sequence"/>
</dbReference>
<proteinExistence type="predicted"/>
<comment type="caution">
    <text evidence="1">The sequence shown here is derived from an EMBL/GenBank/DDBJ whole genome shotgun (WGS) entry which is preliminary data.</text>
</comment>